<evidence type="ECO:0000313" key="3">
    <source>
        <dbReference type="Proteomes" id="UP001161389"/>
    </source>
</evidence>
<evidence type="ECO:0000313" key="2">
    <source>
        <dbReference type="EMBL" id="GLQ30117.1"/>
    </source>
</evidence>
<gene>
    <name evidence="2" type="ORF">GCM10007876_05950</name>
</gene>
<dbReference type="EMBL" id="BSNM01000003">
    <property type="protein sequence ID" value="GLQ30117.1"/>
    <property type="molecule type" value="Genomic_DNA"/>
</dbReference>
<proteinExistence type="predicted"/>
<comment type="caution">
    <text evidence="2">The sequence shown here is derived from an EMBL/GenBank/DDBJ whole genome shotgun (WGS) entry which is preliminary data.</text>
</comment>
<accession>A0AA37W4H3</accession>
<dbReference type="RefSeq" id="WP_284378610.1">
    <property type="nucleotide sequence ID" value="NZ_BSNM01000003.1"/>
</dbReference>
<sequence length="227" mass="25109">MVEKSAVIFGATGLTGGHLFNELLASTHYQRVYAFTRRPLDVESDRLTVIEKPLEKVSSEDIKTLPEGVDVFICLGTTISKAGSKDAFKKIDYFLPMKLVNLLSSKAEHFLLISSLGADANAGSFYLSVKGQLEDDLKVLDINRLTIFRPSLLKGDRSEKRLMEGISLKLSALINPVFSLKLLHKYRPTDSKDLAKAMYKVATEQVGLSSARTNVISSDMITRLLNP</sequence>
<dbReference type="PANTHER" id="PTHR14097">
    <property type="entry name" value="OXIDOREDUCTASE HTATIP2"/>
    <property type="match status" value="1"/>
</dbReference>
<reference evidence="2" key="1">
    <citation type="journal article" date="2014" name="Int. J. Syst. Evol. Microbiol.">
        <title>Complete genome sequence of Corynebacterium casei LMG S-19264T (=DSM 44701T), isolated from a smear-ripened cheese.</title>
        <authorList>
            <consortium name="US DOE Joint Genome Institute (JGI-PGF)"/>
            <person name="Walter F."/>
            <person name="Albersmeier A."/>
            <person name="Kalinowski J."/>
            <person name="Ruckert C."/>
        </authorList>
    </citation>
    <scope>NUCLEOTIDE SEQUENCE</scope>
    <source>
        <strain evidence="2">NBRC 110071</strain>
    </source>
</reference>
<feature type="domain" description="NAD(P)-binding" evidence="1">
    <location>
        <begin position="10"/>
        <end position="157"/>
    </location>
</feature>
<evidence type="ECO:0000259" key="1">
    <source>
        <dbReference type="Pfam" id="PF13460"/>
    </source>
</evidence>
<keyword evidence="3" id="KW-1185">Reference proteome</keyword>
<dbReference type="SUPFAM" id="SSF51735">
    <property type="entry name" value="NAD(P)-binding Rossmann-fold domains"/>
    <property type="match status" value="1"/>
</dbReference>
<name>A0AA37W4H3_9GAMM</name>
<dbReference type="InterPro" id="IPR016040">
    <property type="entry name" value="NAD(P)-bd_dom"/>
</dbReference>
<reference evidence="2" key="2">
    <citation type="submission" date="2023-01" db="EMBL/GenBank/DDBJ databases">
        <title>Draft genome sequence of Litoribrevibacter albus strain NBRC 110071.</title>
        <authorList>
            <person name="Sun Q."/>
            <person name="Mori K."/>
        </authorList>
    </citation>
    <scope>NUCLEOTIDE SEQUENCE</scope>
    <source>
        <strain evidence="2">NBRC 110071</strain>
    </source>
</reference>
<dbReference type="PANTHER" id="PTHR14097:SF7">
    <property type="entry name" value="OXIDOREDUCTASE HTATIP2"/>
    <property type="match status" value="1"/>
</dbReference>
<protein>
    <recommendedName>
        <fullName evidence="1">NAD(P)-binding domain-containing protein</fullName>
    </recommendedName>
</protein>
<dbReference type="AlphaFoldDB" id="A0AA37W4H3"/>
<dbReference type="Pfam" id="PF13460">
    <property type="entry name" value="NAD_binding_10"/>
    <property type="match status" value="1"/>
</dbReference>
<dbReference type="Proteomes" id="UP001161389">
    <property type="component" value="Unassembled WGS sequence"/>
</dbReference>
<dbReference type="Gene3D" id="3.40.50.720">
    <property type="entry name" value="NAD(P)-binding Rossmann-like Domain"/>
    <property type="match status" value="1"/>
</dbReference>
<dbReference type="InterPro" id="IPR036291">
    <property type="entry name" value="NAD(P)-bd_dom_sf"/>
</dbReference>
<organism evidence="2 3">
    <name type="scientific">Litoribrevibacter albus</name>
    <dbReference type="NCBI Taxonomy" id="1473156"/>
    <lineage>
        <taxon>Bacteria</taxon>
        <taxon>Pseudomonadati</taxon>
        <taxon>Pseudomonadota</taxon>
        <taxon>Gammaproteobacteria</taxon>
        <taxon>Oceanospirillales</taxon>
        <taxon>Oceanospirillaceae</taxon>
        <taxon>Litoribrevibacter</taxon>
    </lineage>
</organism>